<evidence type="ECO:0000256" key="2">
    <source>
        <dbReference type="ARBA" id="ARBA00007681"/>
    </source>
</evidence>
<dbReference type="EC" id="3.6.3.14" evidence="9"/>
<dbReference type="PANTHER" id="PTHR11693:SF22">
    <property type="entry name" value="ATP SYNTHASE SUBUNIT GAMMA, MITOCHONDRIAL"/>
    <property type="match status" value="1"/>
</dbReference>
<evidence type="ECO:0000256" key="8">
    <source>
        <dbReference type="ARBA" id="ARBA00023310"/>
    </source>
</evidence>
<evidence type="ECO:0000256" key="3">
    <source>
        <dbReference type="ARBA" id="ARBA00022448"/>
    </source>
</evidence>
<dbReference type="SUPFAM" id="SSF52943">
    <property type="entry name" value="ATP synthase (F1-ATPase), gamma subunit"/>
    <property type="match status" value="1"/>
</dbReference>
<keyword evidence="8" id="KW-0066">ATP synthesis</keyword>
<reference evidence="9" key="1">
    <citation type="submission" date="2013-08" db="EMBL/GenBank/DDBJ databases">
        <authorList>
            <person name="Mendez C."/>
            <person name="Richter M."/>
            <person name="Ferrer M."/>
            <person name="Sanchez J."/>
        </authorList>
    </citation>
    <scope>NUCLEOTIDE SEQUENCE</scope>
</reference>
<comment type="similarity">
    <text evidence="2">Belongs to the ATPase gamma chain family.</text>
</comment>
<evidence type="ECO:0000256" key="4">
    <source>
        <dbReference type="ARBA" id="ARBA00022781"/>
    </source>
</evidence>
<evidence type="ECO:0000256" key="5">
    <source>
        <dbReference type="ARBA" id="ARBA00023065"/>
    </source>
</evidence>
<organism evidence="9">
    <name type="scientific">mine drainage metagenome</name>
    <dbReference type="NCBI Taxonomy" id="410659"/>
    <lineage>
        <taxon>unclassified sequences</taxon>
        <taxon>metagenomes</taxon>
        <taxon>ecological metagenomes</taxon>
    </lineage>
</organism>
<dbReference type="GO" id="GO:0046933">
    <property type="term" value="F:proton-transporting ATP synthase activity, rotational mechanism"/>
    <property type="evidence" value="ECO:0007669"/>
    <property type="project" value="InterPro"/>
</dbReference>
<dbReference type="Pfam" id="PF00231">
    <property type="entry name" value="ATP-synt"/>
    <property type="match status" value="1"/>
</dbReference>
<dbReference type="InterPro" id="IPR000131">
    <property type="entry name" value="ATP_synth_F1_gsu"/>
</dbReference>
<dbReference type="GO" id="GO:0016787">
    <property type="term" value="F:hydrolase activity"/>
    <property type="evidence" value="ECO:0007669"/>
    <property type="project" value="UniProtKB-KW"/>
</dbReference>
<sequence>MSSTKEIRTQIRSVQSNQKITRAMEMVAASKVRRVQTRMQASRPYVDRMRRVIGHLAVAHPEFRHPFLLPREEVRGVGFLVIGTDRG</sequence>
<protein>
    <submittedName>
        <fullName evidence="9">ATPase, F1 complex, gamma subunit</fullName>
        <ecNumber evidence="9">3.6.3.14</ecNumber>
    </submittedName>
</protein>
<comment type="subcellular location">
    <subcellularLocation>
        <location evidence="1">Membrane</location>
        <topology evidence="1">Peripheral membrane protein</topology>
    </subcellularLocation>
</comment>
<evidence type="ECO:0000313" key="9">
    <source>
        <dbReference type="EMBL" id="EQD54057.1"/>
    </source>
</evidence>
<keyword evidence="3" id="KW-0813">Transport</keyword>
<reference evidence="9" key="2">
    <citation type="journal article" date="2014" name="ISME J.">
        <title>Microbial stratification in low pH oxic and suboxic macroscopic growths along an acid mine drainage.</title>
        <authorList>
            <person name="Mendez-Garcia C."/>
            <person name="Mesa V."/>
            <person name="Sprenger R.R."/>
            <person name="Richter M."/>
            <person name="Diez M.S."/>
            <person name="Solano J."/>
            <person name="Bargiela R."/>
            <person name="Golyshina O.V."/>
            <person name="Manteca A."/>
            <person name="Ramos J.L."/>
            <person name="Gallego J.R."/>
            <person name="Llorente I."/>
            <person name="Martins Dos Santos V.A."/>
            <person name="Jensen O.N."/>
            <person name="Pelaez A.I."/>
            <person name="Sanchez J."/>
            <person name="Ferrer M."/>
        </authorList>
    </citation>
    <scope>NUCLEOTIDE SEQUENCE</scope>
</reference>
<evidence type="ECO:0000256" key="6">
    <source>
        <dbReference type="ARBA" id="ARBA00023136"/>
    </source>
</evidence>
<proteinExistence type="inferred from homology"/>
<evidence type="ECO:0000256" key="1">
    <source>
        <dbReference type="ARBA" id="ARBA00004170"/>
    </source>
</evidence>
<dbReference type="AlphaFoldDB" id="T1AAJ3"/>
<name>T1AAJ3_9ZZZZ</name>
<keyword evidence="7" id="KW-0139">CF(1)</keyword>
<gene>
    <name evidence="9" type="ORF">B2A_06152</name>
</gene>
<comment type="caution">
    <text evidence="9">The sequence shown here is derived from an EMBL/GenBank/DDBJ whole genome shotgun (WGS) entry which is preliminary data.</text>
</comment>
<dbReference type="PANTHER" id="PTHR11693">
    <property type="entry name" value="ATP SYNTHASE GAMMA CHAIN"/>
    <property type="match status" value="1"/>
</dbReference>
<dbReference type="GO" id="GO:0045259">
    <property type="term" value="C:proton-transporting ATP synthase complex"/>
    <property type="evidence" value="ECO:0007669"/>
    <property type="project" value="UniProtKB-KW"/>
</dbReference>
<feature type="non-terminal residue" evidence="9">
    <location>
        <position position="87"/>
    </location>
</feature>
<keyword evidence="6" id="KW-0472">Membrane</keyword>
<keyword evidence="9" id="KW-0378">Hydrolase</keyword>
<dbReference type="InterPro" id="IPR035968">
    <property type="entry name" value="ATP_synth_F1_ATPase_gsu"/>
</dbReference>
<keyword evidence="5" id="KW-0406">Ion transport</keyword>
<dbReference type="EMBL" id="AUZZ01004327">
    <property type="protein sequence ID" value="EQD54057.1"/>
    <property type="molecule type" value="Genomic_DNA"/>
</dbReference>
<evidence type="ECO:0000256" key="7">
    <source>
        <dbReference type="ARBA" id="ARBA00023196"/>
    </source>
</evidence>
<dbReference type="Gene3D" id="1.10.287.80">
    <property type="entry name" value="ATP synthase, gamma subunit, helix hairpin domain"/>
    <property type="match status" value="1"/>
</dbReference>
<accession>T1AAJ3</accession>
<keyword evidence="4" id="KW-0375">Hydrogen ion transport</keyword>